<protein>
    <submittedName>
        <fullName evidence="1">Uncharacterized protein</fullName>
    </submittedName>
</protein>
<dbReference type="AlphaFoldDB" id="A0A238ZE70"/>
<name>A0A238ZE70_9FLAO</name>
<evidence type="ECO:0000313" key="1">
    <source>
        <dbReference type="EMBL" id="SNR81382.1"/>
    </source>
</evidence>
<keyword evidence="2" id="KW-1185">Reference proteome</keyword>
<organism evidence="1 2">
    <name type="scientific">Dokdonia pacifica</name>
    <dbReference type="NCBI Taxonomy" id="1627892"/>
    <lineage>
        <taxon>Bacteria</taxon>
        <taxon>Pseudomonadati</taxon>
        <taxon>Bacteroidota</taxon>
        <taxon>Flavobacteriia</taxon>
        <taxon>Flavobacteriales</taxon>
        <taxon>Flavobacteriaceae</taxon>
        <taxon>Dokdonia</taxon>
    </lineage>
</organism>
<sequence length="367" mass="38778">MFALEVYKPTISMKKISYYLPFLLLCFVITCISCDDEQLEGEFFTTPDGQEIVIDDSPECQAALTAFQQASLELQNADPANSAAACAALSTALDNFVFACGVDTTDASVMAAMTLLNGCADMTNNCTTATANAATAQTAFENATPENEVALCNAYTIALQAQIAACGDADGSIQNIINGLNCVDQECADATTATEEALAIFNMTDITDEAAYVEACGNYSLALQDQIIICGDPDGSLQAIVDELGDCSIPEDPGPVQMTIDEEFKNFNVAEAPINGSTFEVTATDVDTGDTFEFSVTLLQTGENVLQNIVLTIDGVMYNPVLSGDPQFINEITQNDGEVIIGTFSGPMMNADGDVINITGGIIDIEI</sequence>
<evidence type="ECO:0000313" key="2">
    <source>
        <dbReference type="Proteomes" id="UP000198379"/>
    </source>
</evidence>
<dbReference type="Proteomes" id="UP000198379">
    <property type="component" value="Unassembled WGS sequence"/>
</dbReference>
<accession>A0A238ZE70</accession>
<reference evidence="1 2" key="1">
    <citation type="submission" date="2017-06" db="EMBL/GenBank/DDBJ databases">
        <authorList>
            <person name="Kim H.J."/>
            <person name="Triplett B.A."/>
        </authorList>
    </citation>
    <scope>NUCLEOTIDE SEQUENCE [LARGE SCALE GENOMIC DNA]</scope>
    <source>
        <strain evidence="1 2">DSM 25597</strain>
    </source>
</reference>
<proteinExistence type="predicted"/>
<gene>
    <name evidence="1" type="ORF">SAMN06265376_103140</name>
</gene>
<dbReference type="EMBL" id="FZNY01000003">
    <property type="protein sequence ID" value="SNR81382.1"/>
    <property type="molecule type" value="Genomic_DNA"/>
</dbReference>